<accession>A0ABR3WEL3</accession>
<dbReference type="EMBL" id="JAWRVE010000094">
    <property type="protein sequence ID" value="KAL1860298.1"/>
    <property type="molecule type" value="Genomic_DNA"/>
</dbReference>
<feature type="region of interest" description="Disordered" evidence="1">
    <location>
        <begin position="455"/>
        <end position="475"/>
    </location>
</feature>
<gene>
    <name evidence="2" type="ORF">Daus18300_009353</name>
</gene>
<protein>
    <submittedName>
        <fullName evidence="2">Uncharacterized protein</fullName>
    </submittedName>
</protein>
<proteinExistence type="predicted"/>
<comment type="caution">
    <text evidence="2">The sequence shown here is derived from an EMBL/GenBank/DDBJ whole genome shotgun (WGS) entry which is preliminary data.</text>
</comment>
<keyword evidence="3" id="KW-1185">Reference proteome</keyword>
<evidence type="ECO:0000313" key="3">
    <source>
        <dbReference type="Proteomes" id="UP001583177"/>
    </source>
</evidence>
<organism evidence="2 3">
    <name type="scientific">Diaporthe australafricana</name>
    <dbReference type="NCBI Taxonomy" id="127596"/>
    <lineage>
        <taxon>Eukaryota</taxon>
        <taxon>Fungi</taxon>
        <taxon>Dikarya</taxon>
        <taxon>Ascomycota</taxon>
        <taxon>Pezizomycotina</taxon>
        <taxon>Sordariomycetes</taxon>
        <taxon>Sordariomycetidae</taxon>
        <taxon>Diaporthales</taxon>
        <taxon>Diaporthaceae</taxon>
        <taxon>Diaporthe</taxon>
    </lineage>
</organism>
<reference evidence="2 3" key="1">
    <citation type="journal article" date="2024" name="IMA Fungus">
        <title>IMA Genome - F19 : A genome assembly and annotation guide to empower mycologists, including annotated draft genome sequences of Ceratocystis pirilliformis, Diaporthe australafricana, Fusarium ophioides, Paecilomyces lecythidis, and Sporothrix stenoceras.</title>
        <authorList>
            <person name="Aylward J."/>
            <person name="Wilson A.M."/>
            <person name="Visagie C.M."/>
            <person name="Spraker J."/>
            <person name="Barnes I."/>
            <person name="Buitendag C."/>
            <person name="Ceriani C."/>
            <person name="Del Mar Angel L."/>
            <person name="du Plessis D."/>
            <person name="Fuchs T."/>
            <person name="Gasser K."/>
            <person name="Kramer D."/>
            <person name="Li W."/>
            <person name="Munsamy K."/>
            <person name="Piso A."/>
            <person name="Price J.L."/>
            <person name="Sonnekus B."/>
            <person name="Thomas C."/>
            <person name="van der Nest A."/>
            <person name="van Dijk A."/>
            <person name="van Heerden A."/>
            <person name="van Vuuren N."/>
            <person name="Yilmaz N."/>
            <person name="Duong T.A."/>
            <person name="van der Merwe N.A."/>
            <person name="Wingfield M.J."/>
            <person name="Wingfield B.D."/>
        </authorList>
    </citation>
    <scope>NUCLEOTIDE SEQUENCE [LARGE SCALE GENOMIC DNA]</scope>
    <source>
        <strain evidence="2 3">CMW 18300</strain>
    </source>
</reference>
<dbReference type="Proteomes" id="UP001583177">
    <property type="component" value="Unassembled WGS sequence"/>
</dbReference>
<sequence>MAIIPTEAGQIGINPVDVPPESDIIAPIGVDTEYLTEIVTDGRTTTSWHATTTDFGTATITTTGVDGQGTPTTIPKAFLVGVTNGKVEITLSQWLKTKLASISSQLPSCLAVKRRDLEFEQSLGGNASQIMRRAPPAAECVRQRTSRLNQLLREDPDVARQMVRLNEDIAAASGNDAVALAESEQMMAFADEDIVLEIIQVTEIQVVEVVSAGEILAAVGGAVLGVLGSLAFLLSTVNILEDLWKLRADPQPMPIFNSNPKPSTTQPASCPTQTPACAGNRCKGNRFGQCGNEWKGCNCDPSSQQIDDDNFWTAEGADYDAVEDLIYSWVFGPDQSDPQSVPAPKCNAGTSEDPNLVNMEKSVFQQAVDNLCDGKDGLSGPITQTVKTSDLGISSFEGWSFDFALDTTSNNDCTAYSCINVFGKFPSSCNYDSHTAFTTGEIDLDCGTAKYKIVDPDADTETPPEKPKTPLTQGNQECYGRDDFGGHADIHKSWVQYYSGFACAGTALKTIKAGDSTTFLQWSTVTNDAPYQYNVFWKDGCELSTGQTEMYASNPLNEEDPGYTKCQDILIADYTQCNNGGVGGYISYGCLQYEFKAQKRS</sequence>
<name>A0ABR3WEL3_9PEZI</name>
<evidence type="ECO:0000256" key="1">
    <source>
        <dbReference type="SAM" id="MobiDB-lite"/>
    </source>
</evidence>
<evidence type="ECO:0000313" key="2">
    <source>
        <dbReference type="EMBL" id="KAL1860298.1"/>
    </source>
</evidence>